<gene>
    <name evidence="4" type="ORF">GCM10009776_02120</name>
</gene>
<dbReference type="SUPFAM" id="SSF53300">
    <property type="entry name" value="vWA-like"/>
    <property type="match status" value="1"/>
</dbReference>
<feature type="transmembrane region" description="Helical" evidence="2">
    <location>
        <begin position="29"/>
        <end position="52"/>
    </location>
</feature>
<keyword evidence="5" id="KW-1185">Reference proteome</keyword>
<dbReference type="Proteomes" id="UP001499933">
    <property type="component" value="Unassembled WGS sequence"/>
</dbReference>
<proteinExistence type="predicted"/>
<dbReference type="SMART" id="SM00327">
    <property type="entry name" value="VWA"/>
    <property type="match status" value="1"/>
</dbReference>
<protein>
    <recommendedName>
        <fullName evidence="3">VWFA domain-containing protein</fullName>
    </recommendedName>
</protein>
<organism evidence="4 5">
    <name type="scientific">Microbacterium deminutum</name>
    <dbReference type="NCBI Taxonomy" id="344164"/>
    <lineage>
        <taxon>Bacteria</taxon>
        <taxon>Bacillati</taxon>
        <taxon>Actinomycetota</taxon>
        <taxon>Actinomycetes</taxon>
        <taxon>Micrococcales</taxon>
        <taxon>Microbacteriaceae</taxon>
        <taxon>Microbacterium</taxon>
    </lineage>
</organism>
<keyword evidence="2" id="KW-0812">Transmembrane</keyword>
<dbReference type="InterPro" id="IPR047589">
    <property type="entry name" value="DUF11_rpt"/>
</dbReference>
<dbReference type="RefSeq" id="WP_344090290.1">
    <property type="nucleotide sequence ID" value="NZ_BAAAOG010000001.1"/>
</dbReference>
<dbReference type="PROSITE" id="PS50234">
    <property type="entry name" value="VWFA"/>
    <property type="match status" value="1"/>
</dbReference>
<dbReference type="Pfam" id="PF19403">
    <property type="entry name" value="SpaA_2"/>
    <property type="match status" value="3"/>
</dbReference>
<dbReference type="InterPro" id="IPR045826">
    <property type="entry name" value="SpaA_PFL_dom_2"/>
</dbReference>
<evidence type="ECO:0000256" key="2">
    <source>
        <dbReference type="SAM" id="Phobius"/>
    </source>
</evidence>
<feature type="transmembrane region" description="Helical" evidence="2">
    <location>
        <begin position="2488"/>
        <end position="2508"/>
    </location>
</feature>
<feature type="domain" description="VWFA" evidence="3">
    <location>
        <begin position="330"/>
        <end position="537"/>
    </location>
</feature>
<feature type="compositionally biased region" description="Low complexity" evidence="1">
    <location>
        <begin position="92"/>
        <end position="124"/>
    </location>
</feature>
<keyword evidence="2" id="KW-1133">Transmembrane helix</keyword>
<name>A0ABP5BGJ5_9MICO</name>
<evidence type="ECO:0000259" key="3">
    <source>
        <dbReference type="PROSITE" id="PS50234"/>
    </source>
</evidence>
<feature type="region of interest" description="Disordered" evidence="1">
    <location>
        <begin position="54"/>
        <end position="142"/>
    </location>
</feature>
<feature type="region of interest" description="Disordered" evidence="1">
    <location>
        <begin position="856"/>
        <end position="875"/>
    </location>
</feature>
<feature type="compositionally biased region" description="Low complexity" evidence="1">
    <location>
        <begin position="54"/>
        <end position="84"/>
    </location>
</feature>
<dbReference type="InterPro" id="IPR036465">
    <property type="entry name" value="vWFA_dom_sf"/>
</dbReference>
<dbReference type="Pfam" id="PF01345">
    <property type="entry name" value="DUF11"/>
    <property type="match status" value="1"/>
</dbReference>
<reference evidence="5" key="1">
    <citation type="journal article" date="2019" name="Int. J. Syst. Evol. Microbiol.">
        <title>The Global Catalogue of Microorganisms (GCM) 10K type strain sequencing project: providing services to taxonomists for standard genome sequencing and annotation.</title>
        <authorList>
            <consortium name="The Broad Institute Genomics Platform"/>
            <consortium name="The Broad Institute Genome Sequencing Center for Infectious Disease"/>
            <person name="Wu L."/>
            <person name="Ma J."/>
        </authorList>
    </citation>
    <scope>NUCLEOTIDE SEQUENCE [LARGE SCALE GENOMIC DNA]</scope>
    <source>
        <strain evidence="5">JCM 14901</strain>
    </source>
</reference>
<keyword evidence="2" id="KW-0472">Membrane</keyword>
<comment type="caution">
    <text evidence="4">The sequence shown here is derived from an EMBL/GenBank/DDBJ whole genome shotgun (WGS) entry which is preliminary data.</text>
</comment>
<dbReference type="NCBIfam" id="TIGR01167">
    <property type="entry name" value="LPXTG_anchor"/>
    <property type="match status" value="1"/>
</dbReference>
<feature type="compositionally biased region" description="Polar residues" evidence="1">
    <location>
        <begin position="863"/>
        <end position="875"/>
    </location>
</feature>
<dbReference type="InterPro" id="IPR002035">
    <property type="entry name" value="VWF_A"/>
</dbReference>
<dbReference type="EMBL" id="BAAAOG010000001">
    <property type="protein sequence ID" value="GAA1943964.1"/>
    <property type="molecule type" value="Genomic_DNA"/>
</dbReference>
<dbReference type="CDD" id="cd00198">
    <property type="entry name" value="vWFA"/>
    <property type="match status" value="1"/>
</dbReference>
<accession>A0ABP5BGJ5</accession>
<sequence length="2520" mass="256034">MFNNARFTRSDSPELGRERERLLVLRHRWYAGGVATLISAALIFTGVGSPALADTTPTPTPTDTAAPTPPADATTPPADDTATPTPTPTPPADATTPPAGDTATPTPTPTPTTDGTTPPADATPTPTPTPTDPADSSGKTTVKSTADALGDVVIATVPAPGATTAVITVKVGSDRTGITGVTPLAGRVLLLNTGTSGPSGTRPDGIAGLGAGWALCTSDAQGDCSFTVPETQAGPPAGVNRDARFWVVGSTLPAGYYSNPTLRTGDSSGSSSTASQYTFRTGDQLRANTTYSSQNANDFMLSSGAVATASGGIWQQSRNNPVLPASCGLDVALILDLSGSVAPSLPALKTAANTFVDSLQGTPSRMSLFSFSTISPADGATANFPNLTPVTTPAQGTAFKNRYATWTATGTTNWDRGLGVAAAANSVANNFDIAVVITDGNPTSYNQPSQGNGSLNRFRETENGIFSANALKEGPVGAPAPTRVITFGVGGGATGATNALNIRAISGPIAYNGSNGDVADYYQTTNYAAVGTALRNLALGNCQGTLTVTKQIVPSSAPVGSITGAVPAGAGWQFTSAINPSTITTPSAVQTTTADGTGTVNYPLTFPGGTTTGAMTVTEAQQSGFTLQPVTGQNAVCMNLSTTPATAVPVVNVADGFTVEVDSSQAISCTVYNRAPNPPADITVSKTWVINGVTYANGAQPSNFSAQLQLTGPGAAGATDQGWDVTRTGYSVSDQTTLSESVTTPDPAMCSTSSTVTNINGTATSNPVGAGFPVTLSQEHNTATITNTVDCRSTLTLLKQVQNGSAAATSWTLNASFLAIPPINTGLPGFSGASGSPAATSQDVTPDARYQLFETGGDPRYVQTDNRTNLQSNPLSTGSATCIRVDATGAPWPGSGFSDGINGGVNVPLGYRVACTFVNQTASLTLLKNVVNDNGGTQTASAWSLTATPATLTGLTPTTVAGSEGIVPASTFEVRPDHVYTLTESTVPGYQFVKLQQFVGGTWVDVVANSDPLGYPQKDGSGNWQITVAGLDNPVYRFVNDDVAPMLTLVKTVTNDNGGTAVPTAWTLTATTPGGPNLTGATGSPAVTAQPVQAGVVYTIGESGPAAYNWTNLSCTGHAGATQAAPTLTLAPGENVRCTLNNDDILVPVTIVKSDGVVQQLANGDWSISYDVTVTNTSATLPTTFSLTDVPTFDSSFTILTQGWQGSPDVTDVPIAGGGTATYTYVVTASTNKTPVDPTALVCTPASGGGFFNTATVTFPGGTNSDTGCAIPAKPVIQKTALPSTQNTTTGAWTLSYTVEVSNPSTIPLAYTLDDTAAALPAGVTGGAWAASDPVAVGGGTFVRNAAWAGSGELATGTLPAGASHTYTVSRAVMVAATVPVSALTCGSVVNEGGGVWNTATVTNGLANDDSSACADITPPDVTIQKHVTSTSQLVDGTWRVTYDITVTNTSADLAAVYSLSDTLRFGGDIAIVDVSWTGPTTGTGSSAGQFGIATNRVLAPSATDTYTVTVLATINAAGWDGGTLTCQTGATPNPGGFLNIATVTVNGTTIPANDCSEPALPTIAKAGVSAVQDASDPDTWVVSYDVTVTSGGLDTFYSLSDTPAFAAGITLGAGTAQRTDIAGQPVVPITSGADFATDVPLPAGATHVYRVSWTVVVTNAFSPNQAECTGTPGSGFFNTATLTVGDIPIDGSDCIPVANRVYPTITKTVTSTNQDPATGWWTTTYDLVVTLAPQGPANPDGLSAKYDLVDTLDFGGDINVISAMWSGESSGTFVGNTGTLATGKAIAAGATHTYTVTAVAEVTAAAVTGGTTACVPGETPTAGGFLNTALLSSGGQDTPADACAEPIFPEIDKSPTVGTPTEDPATGHWTVSYDITVTYPATTVDPQPVLGYVLTDTPALPAGVELIGDWTAAAANGDTPAPDNPTFNGTGTWTIVNASFDPAANGVTQHVYTVTAEVNVTRAPTADDPAQVCDQVETPGWVVVNTGTVTSGGFNAHDDACEVVQFEDVGIQKTTSAPGPFESGDTFDYVLTVTNLGTGDATDLHVSDPIPSRFTVTAIDLSAAPGWSNDNSPALVGTGNTVNLSAASLAFGASAEIRLTVTVNPSGVAPPPVQNLNADDPVPTPPPLPQSDHVNTACVEAAIDADGSNNCDSVTVQTKDITAVMYTRCVADAPLIGFVLGKTDNLASLPVNFAWQPDPFDPAADPTSVTVTYPGGTTTVADEFPWVGTQFTPSGISTDYPGWRPLQASDYGPGGGYINPADGIEYPPDVALSPPLAFVFNGLILDPSELDYAWRFDTTATLSVNPSMTFEVSYPPASEACVVARHSNVQIEKDASVTKTDPGKSFTYTLATHNVSDDSAADGVVVTDAIPSDIKITDVTWPGKGDATVFPNWTTCAVTGQNASGYGGTLTCDLFGPLQPVGANSGASAAPTITLAATVNPASKASVITNVGVVDYYTFGHPTDTGRDADDATVALSTLPATGASSVLPLVTLAILALLVGAGLLIVGRRRRSEAKPTL</sequence>
<dbReference type="InterPro" id="IPR001434">
    <property type="entry name" value="OmcB-like_DUF11"/>
</dbReference>
<dbReference type="Gene3D" id="3.40.50.410">
    <property type="entry name" value="von Willebrand factor, type A domain"/>
    <property type="match status" value="1"/>
</dbReference>
<dbReference type="NCBIfam" id="TIGR01451">
    <property type="entry name" value="B_ant_repeat"/>
    <property type="match status" value="1"/>
</dbReference>
<evidence type="ECO:0000313" key="4">
    <source>
        <dbReference type="EMBL" id="GAA1943964.1"/>
    </source>
</evidence>
<evidence type="ECO:0000256" key="1">
    <source>
        <dbReference type="SAM" id="MobiDB-lite"/>
    </source>
</evidence>
<evidence type="ECO:0000313" key="5">
    <source>
        <dbReference type="Proteomes" id="UP001499933"/>
    </source>
</evidence>